<accession>K5XVF8</accession>
<dbReference type="InterPro" id="IPR036047">
    <property type="entry name" value="F-box-like_dom_sf"/>
</dbReference>
<protein>
    <recommendedName>
        <fullName evidence="1">F-box domain-containing protein</fullName>
    </recommendedName>
</protein>
<dbReference type="RefSeq" id="XP_007329884.1">
    <property type="nucleotide sequence ID" value="XM_007329822.1"/>
</dbReference>
<keyword evidence="3" id="KW-1185">Reference proteome</keyword>
<reference evidence="3" key="1">
    <citation type="journal article" date="2012" name="Proc. Natl. Acad. Sci. U.S.A.">
        <title>Genome sequence of the button mushroom Agaricus bisporus reveals mechanisms governing adaptation to a humic-rich ecological niche.</title>
        <authorList>
            <person name="Morin E."/>
            <person name="Kohler A."/>
            <person name="Baker A.R."/>
            <person name="Foulongne-Oriol M."/>
            <person name="Lombard V."/>
            <person name="Nagy L.G."/>
            <person name="Ohm R.A."/>
            <person name="Patyshakuliyeva A."/>
            <person name="Brun A."/>
            <person name="Aerts A.L."/>
            <person name="Bailey A.M."/>
            <person name="Billette C."/>
            <person name="Coutinho P.M."/>
            <person name="Deakin G."/>
            <person name="Doddapaneni H."/>
            <person name="Floudas D."/>
            <person name="Grimwood J."/>
            <person name="Hilden K."/>
            <person name="Kuees U."/>
            <person name="LaButti K.M."/>
            <person name="Lapidus A."/>
            <person name="Lindquist E.A."/>
            <person name="Lucas S.M."/>
            <person name="Murat C."/>
            <person name="Riley R.W."/>
            <person name="Salamov A.A."/>
            <person name="Schmutz J."/>
            <person name="Subramanian V."/>
            <person name="Woesten H.A.B."/>
            <person name="Xu J."/>
            <person name="Eastwood D.C."/>
            <person name="Foster G.D."/>
            <person name="Sonnenberg A.S."/>
            <person name="Cullen D."/>
            <person name="de Vries R.P."/>
            <person name="Lundell T."/>
            <person name="Hibbett D.S."/>
            <person name="Henrissat B."/>
            <person name="Burton K.S."/>
            <person name="Kerrigan R.W."/>
            <person name="Challen M.P."/>
            <person name="Grigoriev I.V."/>
            <person name="Martin F."/>
        </authorList>
    </citation>
    <scope>NUCLEOTIDE SEQUENCE [LARGE SCALE GENOMIC DNA]</scope>
    <source>
        <strain evidence="3">JB137-S8 / ATCC MYA-4627 / FGSC 10392</strain>
    </source>
</reference>
<evidence type="ECO:0000259" key="1">
    <source>
        <dbReference type="PROSITE" id="PS50181"/>
    </source>
</evidence>
<dbReference type="OMA" id="FTHAFNN"/>
<evidence type="ECO:0000313" key="2">
    <source>
        <dbReference type="EMBL" id="EKM79130.1"/>
    </source>
</evidence>
<feature type="domain" description="F-box" evidence="1">
    <location>
        <begin position="8"/>
        <end position="55"/>
    </location>
</feature>
<dbReference type="HOGENOM" id="CLU_598468_0_0_1"/>
<name>K5XVF8_AGABU</name>
<dbReference type="GeneID" id="18826794"/>
<dbReference type="InterPro" id="IPR001810">
    <property type="entry name" value="F-box_dom"/>
</dbReference>
<gene>
    <name evidence="2" type="ORF">AGABI1DRAFT_128293</name>
</gene>
<proteinExistence type="predicted"/>
<dbReference type="PROSITE" id="PS50181">
    <property type="entry name" value="FBOX"/>
    <property type="match status" value="1"/>
</dbReference>
<dbReference type="InParanoid" id="K5XVF8"/>
<dbReference type="SUPFAM" id="SSF81383">
    <property type="entry name" value="F-box domain"/>
    <property type="match status" value="1"/>
</dbReference>
<organism evidence="2 3">
    <name type="scientific">Agaricus bisporus var. burnettii (strain JB137-S8 / ATCC MYA-4627 / FGSC 10392)</name>
    <name type="common">White button mushroom</name>
    <dbReference type="NCBI Taxonomy" id="597362"/>
    <lineage>
        <taxon>Eukaryota</taxon>
        <taxon>Fungi</taxon>
        <taxon>Dikarya</taxon>
        <taxon>Basidiomycota</taxon>
        <taxon>Agaricomycotina</taxon>
        <taxon>Agaricomycetes</taxon>
        <taxon>Agaricomycetidae</taxon>
        <taxon>Agaricales</taxon>
        <taxon>Agaricineae</taxon>
        <taxon>Agaricaceae</taxon>
        <taxon>Agaricus</taxon>
    </lineage>
</organism>
<evidence type="ECO:0000313" key="3">
    <source>
        <dbReference type="Proteomes" id="UP000008493"/>
    </source>
</evidence>
<dbReference type="KEGG" id="abp:AGABI1DRAFT128293"/>
<sequence>MEDTHQAVQGLTSLPTEVLSRILIHVDGSDISALQQKTCQTLHSVTMTRQFWYNRIHRLCEKHVCPPEEELEEYSTAELEQWTMRRIHARSTSPVKLQLRTGRDPPLLIGFYENTFLIPGGRWLLKPHSNLSIYFVDLDSSNLKLHPLLDPKKDNPSISNHKAVGYRILIDHKAPRLTFRFQGSLIDSRRSGDLPFTYAYIYQVDLIGHGASATLVAQIIATFRCMRERDTGFTHAFNNRYFAQGRGDYLLTEPAVEIFDYRQALGCFNYPTLMDSHTLPLSEDCSTHLEFINEDVLAVYCDVTDTYHIFNIESPTSFKLLHEIKLPVLPFDFSRTYWTPEASLMTFTSPTFSTLIQRNMERIYGLVIPHDSKLCPWTVEIGRFVGSKKGYFTFKPGIFISLLYNSETGTNSRLVHEWDYTCESSCSEPTPISPLGQEVDQFWLPSVFDEDTGRSVSFQSHKLRVADFASL</sequence>
<dbReference type="OrthoDB" id="3068592at2759"/>
<dbReference type="Proteomes" id="UP000008493">
    <property type="component" value="Unassembled WGS sequence"/>
</dbReference>
<dbReference type="EMBL" id="JH971390">
    <property type="protein sequence ID" value="EKM79130.1"/>
    <property type="molecule type" value="Genomic_DNA"/>
</dbReference>
<dbReference type="AlphaFoldDB" id="K5XVF8"/>